<protein>
    <submittedName>
        <fullName evidence="9">Alpha-ketoglutarate-dependent taurine dioxygenase</fullName>
    </submittedName>
</protein>
<evidence type="ECO:0000256" key="5">
    <source>
        <dbReference type="ARBA" id="ARBA00023002"/>
    </source>
</evidence>
<dbReference type="Pfam" id="PF02668">
    <property type="entry name" value="TauD"/>
    <property type="match status" value="1"/>
</dbReference>
<evidence type="ECO:0000256" key="1">
    <source>
        <dbReference type="ARBA" id="ARBA00001954"/>
    </source>
</evidence>
<dbReference type="Gene3D" id="3.60.130.10">
    <property type="entry name" value="Clavaminate synthase-like"/>
    <property type="match status" value="1"/>
</dbReference>
<dbReference type="STRING" id="86259.A0A4Z1PB56"/>
<dbReference type="InterPro" id="IPR051323">
    <property type="entry name" value="AtsK-like"/>
</dbReference>
<dbReference type="PANTHER" id="PTHR30468">
    <property type="entry name" value="ALPHA-KETOGLUTARATE-DEPENDENT SULFONATE DIOXYGENASE"/>
    <property type="match status" value="1"/>
</dbReference>
<evidence type="ECO:0000256" key="3">
    <source>
        <dbReference type="ARBA" id="ARBA00022723"/>
    </source>
</evidence>
<dbReference type="SUPFAM" id="SSF51197">
    <property type="entry name" value="Clavaminate synthase-like"/>
    <property type="match status" value="1"/>
</dbReference>
<comment type="similarity">
    <text evidence="2">Belongs to the TfdA dioxygenase family.</text>
</comment>
<keyword evidence="4 9" id="KW-0223">Dioxygenase</keyword>
<evidence type="ECO:0000256" key="7">
    <source>
        <dbReference type="SAM" id="MobiDB-lite"/>
    </source>
</evidence>
<dbReference type="GO" id="GO:0046872">
    <property type="term" value="F:metal ion binding"/>
    <property type="evidence" value="ECO:0007669"/>
    <property type="project" value="UniProtKB-KW"/>
</dbReference>
<organism evidence="9 10">
    <name type="scientific">Venturia nashicola</name>
    <dbReference type="NCBI Taxonomy" id="86259"/>
    <lineage>
        <taxon>Eukaryota</taxon>
        <taxon>Fungi</taxon>
        <taxon>Dikarya</taxon>
        <taxon>Ascomycota</taxon>
        <taxon>Pezizomycotina</taxon>
        <taxon>Dothideomycetes</taxon>
        <taxon>Pleosporomycetidae</taxon>
        <taxon>Venturiales</taxon>
        <taxon>Venturiaceae</taxon>
        <taxon>Venturia</taxon>
    </lineage>
</organism>
<dbReference type="AlphaFoldDB" id="A0A4Z1PB56"/>
<evidence type="ECO:0000256" key="4">
    <source>
        <dbReference type="ARBA" id="ARBA00022964"/>
    </source>
</evidence>
<gene>
    <name evidence="9" type="ORF">E6O75_ATG03461</name>
</gene>
<keyword evidence="10" id="KW-1185">Reference proteome</keyword>
<keyword evidence="5" id="KW-0560">Oxidoreductase</keyword>
<evidence type="ECO:0000256" key="6">
    <source>
        <dbReference type="ARBA" id="ARBA00023004"/>
    </source>
</evidence>
<evidence type="ECO:0000313" key="9">
    <source>
        <dbReference type="EMBL" id="TID25598.1"/>
    </source>
</evidence>
<feature type="domain" description="TauD/TfdA-like" evidence="8">
    <location>
        <begin position="90"/>
        <end position="357"/>
    </location>
</feature>
<reference evidence="9 10" key="1">
    <citation type="submission" date="2019-04" db="EMBL/GenBank/DDBJ databases">
        <title>High contiguity whole genome sequence and gene annotation resource for two Venturia nashicola isolates.</title>
        <authorList>
            <person name="Prokchorchik M."/>
            <person name="Won K."/>
            <person name="Lee Y."/>
            <person name="Choi E.D."/>
            <person name="Segonzac C."/>
            <person name="Sohn K.H."/>
        </authorList>
    </citation>
    <scope>NUCLEOTIDE SEQUENCE [LARGE SCALE GENOMIC DNA]</scope>
    <source>
        <strain evidence="9 10">PRI2</strain>
    </source>
</reference>
<dbReference type="EMBL" id="SNSC02000003">
    <property type="protein sequence ID" value="TID25598.1"/>
    <property type="molecule type" value="Genomic_DNA"/>
</dbReference>
<accession>A0A4Z1PB56</accession>
<dbReference type="PANTHER" id="PTHR30468:SF31">
    <property type="entry name" value="ALPHA-KETOGLUTARATE-DEPENDENT SULFONATE DIOXYGENASE-RELATED"/>
    <property type="match status" value="1"/>
</dbReference>
<dbReference type="FunFam" id="3.60.130.10:FF:000003">
    <property type="entry name" value="Alpha-ketoglutarate-dependent taurine dioxygenase"/>
    <property type="match status" value="1"/>
</dbReference>
<dbReference type="InterPro" id="IPR003819">
    <property type="entry name" value="TauD/TfdA-like"/>
</dbReference>
<evidence type="ECO:0000259" key="8">
    <source>
        <dbReference type="Pfam" id="PF02668"/>
    </source>
</evidence>
<comment type="cofactor">
    <cofactor evidence="1">
        <name>Fe(2+)</name>
        <dbReference type="ChEBI" id="CHEBI:29033"/>
    </cofactor>
</comment>
<name>A0A4Z1PB56_9PEZI</name>
<sequence length="398" mass="44929">MAPFLQESSIESRLENLSIKTLKSQKPSPVLNYVPGRAGEPVSYDNYEHEDLRPRFPDVHWEPYVETPHTDKGLLGDENFSNLLSSATDVFDYTPKIGTEISGVRLSQLTDAQKNDLARLIATRGVVFFRNQDDFDIDAQRALGQYFGTPHKHATTAVPQREGLEDVHVVYAGEDSKEMRAVFTPTFLWHSDVTYEIQPPSYTSLKLLTGPPRGGGGDTVWSSQYAAYDSLSAPMQKYLQGLTALHSSHMQAEGSRAIGRPVRRDPIITEHPLIRTHPVTNWKSLFFNPGFVTKIVGVPKIESDHIISLLNEIVATTNEMHVRFQLRKNDVAFWDNRVCNHSATYGFMPHRRHAVRVATMAERPYFDPAGKSQEEELNEKFGLPRVNKDGSGFQNYND</sequence>
<keyword evidence="3" id="KW-0479">Metal-binding</keyword>
<proteinExistence type="inferred from homology"/>
<dbReference type="Proteomes" id="UP000298493">
    <property type="component" value="Unassembled WGS sequence"/>
</dbReference>
<dbReference type="GO" id="GO:0005737">
    <property type="term" value="C:cytoplasm"/>
    <property type="evidence" value="ECO:0007669"/>
    <property type="project" value="TreeGrafter"/>
</dbReference>
<keyword evidence="6" id="KW-0408">Iron</keyword>
<comment type="caution">
    <text evidence="9">The sequence shown here is derived from an EMBL/GenBank/DDBJ whole genome shotgun (WGS) entry which is preliminary data.</text>
</comment>
<feature type="region of interest" description="Disordered" evidence="7">
    <location>
        <begin position="369"/>
        <end position="398"/>
    </location>
</feature>
<evidence type="ECO:0000313" key="10">
    <source>
        <dbReference type="Proteomes" id="UP000298493"/>
    </source>
</evidence>
<dbReference type="GO" id="GO:0016706">
    <property type="term" value="F:2-oxoglutarate-dependent dioxygenase activity"/>
    <property type="evidence" value="ECO:0007669"/>
    <property type="project" value="TreeGrafter"/>
</dbReference>
<evidence type="ECO:0000256" key="2">
    <source>
        <dbReference type="ARBA" id="ARBA00005896"/>
    </source>
</evidence>
<dbReference type="InterPro" id="IPR042098">
    <property type="entry name" value="TauD-like_sf"/>
</dbReference>